<dbReference type="InterPro" id="IPR004094">
    <property type="entry name" value="Antistasin-like"/>
</dbReference>
<dbReference type="PROSITE" id="PS01208">
    <property type="entry name" value="VWFC_1"/>
    <property type="match status" value="3"/>
</dbReference>
<feature type="domain" description="VWFC" evidence="9">
    <location>
        <begin position="77"/>
        <end position="134"/>
    </location>
</feature>
<evidence type="ECO:0000256" key="8">
    <source>
        <dbReference type="SAM" id="Phobius"/>
    </source>
</evidence>
<dbReference type="SMART" id="SM00214">
    <property type="entry name" value="VWC"/>
    <property type="match status" value="5"/>
</dbReference>
<dbReference type="Gene3D" id="2.10.22.10">
    <property type="entry name" value="Antistasin, domain 1"/>
    <property type="match status" value="1"/>
</dbReference>
<comment type="caution">
    <text evidence="11">The sequence shown here is derived from an EMBL/GenBank/DDBJ whole genome shotgun (WGS) entry which is preliminary data.</text>
</comment>
<sequence length="615" mass="68212">MFWKFPYHLSHAHTDHWKSCNDGEKTREDGTTWRKPRSCEICKCHSGKVLCEAEKCPQTDHCKWNYNKPESCCSICAGCIVDGKYWKNFQTWMTGSCEKCACNDGIVSCKTFQCPPVECLNPIRHSDRCCPTCPQSLVKPEEIPCPLHCPNGYDKDSLGRDLCACAPLFLCNPISHCSLSCEFGFKKDEFNCEICECRKCKQLTPRCQKLACPYGLARDLLGCEMCACLSYLQADRTSNHNLITVTSAASVCAGNGLYLEDGQTFVDGCKKCLCESGRLLCTVLTCPTAKCAHPVVKADKCCPQCPDKPLLNTNKTATCATLRKDNDSSTWSLDECTICTCREGYAWCHVKECPPLTCTHPTRKEGECCLQCSNSQSTVKGPSLDGHDCGLSHKDGDSWRENACTSCSCVDGRIICYVHVCPELQCEEALLLEGRCCPFCASYRIATRPTPFTKFPTTYVEIQTTVDKTSSVTQKMSSSITKRVRNPSVDTDLIPKTTNPDSLKSSWITWLLLGVVIMLTIAVIALVFALIWNCHHHNPASSIPTSSASIGQRPKSTNLDLQGQCPLIPTHRYSLVAQVVPPVSQRKCNELVDVVVKSDDEPTEELNMMEKIETT</sequence>
<accession>A0A7I8V731</accession>
<evidence type="ECO:0000313" key="12">
    <source>
        <dbReference type="Proteomes" id="UP000549394"/>
    </source>
</evidence>
<dbReference type="PROSITE" id="PS51252">
    <property type="entry name" value="ANTISTASIN"/>
    <property type="match status" value="2"/>
</dbReference>
<feature type="domain" description="VWFC" evidence="9">
    <location>
        <begin position="390"/>
        <end position="441"/>
    </location>
</feature>
<evidence type="ECO:0000256" key="6">
    <source>
        <dbReference type="ARBA" id="ARBA00022737"/>
    </source>
</evidence>
<dbReference type="Pfam" id="PF02822">
    <property type="entry name" value="Antistasin"/>
    <property type="match status" value="1"/>
</dbReference>
<keyword evidence="8" id="KW-1133">Transmembrane helix</keyword>
<evidence type="ECO:0000259" key="10">
    <source>
        <dbReference type="PROSITE" id="PS51252"/>
    </source>
</evidence>
<dbReference type="InterPro" id="IPR001007">
    <property type="entry name" value="VWF_dom"/>
</dbReference>
<keyword evidence="4" id="KW-0646">Protease inhibitor</keyword>
<dbReference type="EMBL" id="CAJFCJ010000001">
    <property type="protein sequence ID" value="CAD5111438.1"/>
    <property type="molecule type" value="Genomic_DNA"/>
</dbReference>
<keyword evidence="8" id="KW-0472">Membrane</keyword>
<keyword evidence="12" id="KW-1185">Reference proteome</keyword>
<dbReference type="Proteomes" id="UP000549394">
    <property type="component" value="Unassembled WGS sequence"/>
</dbReference>
<keyword evidence="5" id="KW-0732">Signal</keyword>
<evidence type="ECO:0000256" key="5">
    <source>
        <dbReference type="ARBA" id="ARBA00022729"/>
    </source>
</evidence>
<dbReference type="SUPFAM" id="SSF57262">
    <property type="entry name" value="Leech antihemostatic proteins"/>
    <property type="match status" value="1"/>
</dbReference>
<dbReference type="Gene3D" id="6.20.200.20">
    <property type="match status" value="5"/>
</dbReference>
<dbReference type="GO" id="GO:0005886">
    <property type="term" value="C:plasma membrane"/>
    <property type="evidence" value="ECO:0007669"/>
    <property type="project" value="TreeGrafter"/>
</dbReference>
<dbReference type="GO" id="GO:0005576">
    <property type="term" value="C:extracellular region"/>
    <property type="evidence" value="ECO:0007669"/>
    <property type="project" value="UniProtKB-SubCell"/>
</dbReference>
<feature type="domain" description="Antistasin-like" evidence="10">
    <location>
        <begin position="200"/>
        <end position="228"/>
    </location>
</feature>
<evidence type="ECO:0000256" key="3">
    <source>
        <dbReference type="ARBA" id="ARBA00022525"/>
    </source>
</evidence>
<feature type="domain" description="VWFC" evidence="9">
    <location>
        <begin position="18"/>
        <end position="77"/>
    </location>
</feature>
<dbReference type="InterPro" id="IPR052624">
    <property type="entry name" value="CRIM1"/>
</dbReference>
<gene>
    <name evidence="11" type="ORF">DGYR_LOCUS733</name>
</gene>
<evidence type="ECO:0000256" key="2">
    <source>
        <dbReference type="ARBA" id="ARBA00008768"/>
    </source>
</evidence>
<dbReference type="PANTHER" id="PTHR46439:SF1">
    <property type="entry name" value="CYSTEINE-RICH MOTOR NEURON 1 PROTEIN"/>
    <property type="match status" value="1"/>
</dbReference>
<evidence type="ECO:0000256" key="1">
    <source>
        <dbReference type="ARBA" id="ARBA00004613"/>
    </source>
</evidence>
<name>A0A7I8V731_9ANNE</name>
<feature type="domain" description="VWFC" evidence="9">
    <location>
        <begin position="327"/>
        <end position="373"/>
    </location>
</feature>
<proteinExistence type="inferred from homology"/>
<dbReference type="SUPFAM" id="SSF57603">
    <property type="entry name" value="FnI-like domain"/>
    <property type="match status" value="5"/>
</dbReference>
<keyword evidence="8" id="KW-0812">Transmembrane</keyword>
<evidence type="ECO:0000259" key="9">
    <source>
        <dbReference type="PROSITE" id="PS50184"/>
    </source>
</evidence>
<protein>
    <submittedName>
        <fullName evidence="11">DgyrCDS746</fullName>
    </submittedName>
</protein>
<keyword evidence="6" id="KW-0677">Repeat</keyword>
<evidence type="ECO:0000256" key="4">
    <source>
        <dbReference type="ARBA" id="ARBA00022690"/>
    </source>
</evidence>
<dbReference type="PROSITE" id="PS50184">
    <property type="entry name" value="VWFC_2"/>
    <property type="match status" value="5"/>
</dbReference>
<organism evidence="11 12">
    <name type="scientific">Dimorphilus gyrociliatus</name>
    <dbReference type="NCBI Taxonomy" id="2664684"/>
    <lineage>
        <taxon>Eukaryota</taxon>
        <taxon>Metazoa</taxon>
        <taxon>Spiralia</taxon>
        <taxon>Lophotrochozoa</taxon>
        <taxon>Annelida</taxon>
        <taxon>Polychaeta</taxon>
        <taxon>Polychaeta incertae sedis</taxon>
        <taxon>Dinophilidae</taxon>
        <taxon>Dimorphilus</taxon>
    </lineage>
</organism>
<feature type="domain" description="VWFC" evidence="9">
    <location>
        <begin position="250"/>
        <end position="306"/>
    </location>
</feature>
<evidence type="ECO:0000313" key="11">
    <source>
        <dbReference type="EMBL" id="CAD5111438.1"/>
    </source>
</evidence>
<dbReference type="Pfam" id="PF00093">
    <property type="entry name" value="VWC"/>
    <property type="match status" value="2"/>
</dbReference>
<keyword evidence="7" id="KW-0722">Serine protease inhibitor</keyword>
<reference evidence="11 12" key="1">
    <citation type="submission" date="2020-08" db="EMBL/GenBank/DDBJ databases">
        <authorList>
            <person name="Hejnol A."/>
        </authorList>
    </citation>
    <scope>NUCLEOTIDE SEQUENCE [LARGE SCALE GENOMIC DNA]</scope>
</reference>
<dbReference type="PANTHER" id="PTHR46439">
    <property type="entry name" value="CYSTEINE-RICH MOTOR NEURON 1 PROTEIN"/>
    <property type="match status" value="1"/>
</dbReference>
<comment type="similarity">
    <text evidence="2">Belongs to the protease inhibitor I15 (antistasin) family.</text>
</comment>
<feature type="transmembrane region" description="Helical" evidence="8">
    <location>
        <begin position="507"/>
        <end position="532"/>
    </location>
</feature>
<evidence type="ECO:0000256" key="7">
    <source>
        <dbReference type="ARBA" id="ARBA00022900"/>
    </source>
</evidence>
<keyword evidence="3" id="KW-0964">Secreted</keyword>
<comment type="subcellular location">
    <subcellularLocation>
        <location evidence="1">Secreted</location>
    </subcellularLocation>
</comment>
<dbReference type="Pfam" id="PF23334">
    <property type="entry name" value="VWC2L_2nd"/>
    <property type="match status" value="2"/>
</dbReference>
<dbReference type="GO" id="GO:0004867">
    <property type="term" value="F:serine-type endopeptidase inhibitor activity"/>
    <property type="evidence" value="ECO:0007669"/>
    <property type="project" value="UniProtKB-KW"/>
</dbReference>
<dbReference type="OrthoDB" id="5976811at2759"/>
<dbReference type="AlphaFoldDB" id="A0A7I8V731"/>
<dbReference type="InterPro" id="IPR011061">
    <property type="entry name" value="Hirudin/antistatin"/>
</dbReference>
<feature type="domain" description="Antistasin-like" evidence="10">
    <location>
        <begin position="171"/>
        <end position="197"/>
    </location>
</feature>